<evidence type="ECO:0000313" key="6">
    <source>
        <dbReference type="EMBL" id="AEB41499.1"/>
    </source>
</evidence>
<dbReference type="GO" id="GO:1990904">
    <property type="term" value="C:ribonucleoprotein complex"/>
    <property type="evidence" value="ECO:0007669"/>
    <property type="project" value="UniProtKB-KW"/>
</dbReference>
<keyword evidence="7" id="KW-1185">Reference proteome</keyword>
<organism evidence="6 7">
    <name type="scientific">Chlamydia pecorum (strain ATCC VR-628 / DSM 29919 / E58)</name>
    <name type="common">Chlamydophila pecorum</name>
    <dbReference type="NCBI Taxonomy" id="331635"/>
    <lineage>
        <taxon>Bacteria</taxon>
        <taxon>Pseudomonadati</taxon>
        <taxon>Chlamydiota</taxon>
        <taxon>Chlamydiia</taxon>
        <taxon>Chlamydiales</taxon>
        <taxon>Chlamydiaceae</taxon>
        <taxon>Chlamydia/Chlamydophila group</taxon>
        <taxon>Chlamydia</taxon>
    </lineage>
</organism>
<evidence type="ECO:0000256" key="2">
    <source>
        <dbReference type="ARBA" id="ARBA00022980"/>
    </source>
</evidence>
<dbReference type="EMBL" id="CP002608">
    <property type="protein sequence ID" value="AEB41499.1"/>
    <property type="molecule type" value="Genomic_DNA"/>
</dbReference>
<keyword evidence="4 5" id="KW-0694">RNA-binding</keyword>
<reference evidence="6 7" key="1">
    <citation type="journal article" date="2011" name="J. Bacteriol.">
        <title>Genome sequence of the obligate intracellular animal pathogen Chlamydia pecorum E58.</title>
        <authorList>
            <person name="Mojica S."/>
            <person name="Huot Creasy H."/>
            <person name="Daugherty S."/>
            <person name="Read T.D."/>
            <person name="Kim T."/>
            <person name="Kaltenboeck B."/>
            <person name="Bavoil P."/>
            <person name="Myers G.S."/>
        </authorList>
    </citation>
    <scope>NUCLEOTIDE SEQUENCE [LARGE SCALE GENOMIC DNA]</scope>
    <source>
        <strain evidence="6 7">E58</strain>
    </source>
</reference>
<dbReference type="InterPro" id="IPR028909">
    <property type="entry name" value="bL21-like"/>
</dbReference>
<dbReference type="KEGG" id="cpm:G5S_0520"/>
<dbReference type="GO" id="GO:0003735">
    <property type="term" value="F:structural constituent of ribosome"/>
    <property type="evidence" value="ECO:0007669"/>
    <property type="project" value="InterPro"/>
</dbReference>
<comment type="subunit">
    <text evidence="4">Part of the 50S ribosomal subunit. Contacts protein L20.</text>
</comment>
<dbReference type="RefSeq" id="WP_013712577.1">
    <property type="nucleotide sequence ID" value="NC_015408.1"/>
</dbReference>
<dbReference type="Pfam" id="PF00829">
    <property type="entry name" value="Ribosomal_L21p"/>
    <property type="match status" value="1"/>
</dbReference>
<dbReference type="HAMAP" id="MF_01363">
    <property type="entry name" value="Ribosomal_bL21"/>
    <property type="match status" value="1"/>
</dbReference>
<proteinExistence type="inferred from homology"/>
<accession>A0AA34RD28</accession>
<comment type="similarity">
    <text evidence="1 4 5">Belongs to the bacterial ribosomal protein bL21 family.</text>
</comment>
<evidence type="ECO:0000313" key="7">
    <source>
        <dbReference type="Proteomes" id="UP000008305"/>
    </source>
</evidence>
<comment type="function">
    <text evidence="4 5">This protein binds to 23S rRNA in the presence of protein L20.</text>
</comment>
<evidence type="ECO:0000256" key="3">
    <source>
        <dbReference type="ARBA" id="ARBA00023274"/>
    </source>
</evidence>
<dbReference type="AlphaFoldDB" id="A0AA34RD28"/>
<dbReference type="InterPro" id="IPR001787">
    <property type="entry name" value="Ribosomal_bL21"/>
</dbReference>
<evidence type="ECO:0000256" key="5">
    <source>
        <dbReference type="RuleBase" id="RU000562"/>
    </source>
</evidence>
<dbReference type="GO" id="GO:0019843">
    <property type="term" value="F:rRNA binding"/>
    <property type="evidence" value="ECO:0007669"/>
    <property type="project" value="UniProtKB-UniRule"/>
</dbReference>
<dbReference type="PANTHER" id="PTHR21349">
    <property type="entry name" value="50S RIBOSOMAL PROTEIN L21"/>
    <property type="match status" value="1"/>
</dbReference>
<keyword evidence="2 4" id="KW-0689">Ribosomal protein</keyword>
<evidence type="ECO:0000256" key="4">
    <source>
        <dbReference type="HAMAP-Rule" id="MF_01363"/>
    </source>
</evidence>
<dbReference type="GO" id="GO:0005840">
    <property type="term" value="C:ribosome"/>
    <property type="evidence" value="ECO:0007669"/>
    <property type="project" value="UniProtKB-KW"/>
</dbReference>
<keyword evidence="4 5" id="KW-0699">rRNA-binding</keyword>
<name>A0AA34RD28_CHLPE</name>
<dbReference type="GO" id="GO:0006412">
    <property type="term" value="P:translation"/>
    <property type="evidence" value="ECO:0007669"/>
    <property type="project" value="UniProtKB-UniRule"/>
</dbReference>
<dbReference type="GO" id="GO:0005737">
    <property type="term" value="C:cytoplasm"/>
    <property type="evidence" value="ECO:0007669"/>
    <property type="project" value="UniProtKB-ARBA"/>
</dbReference>
<protein>
    <recommendedName>
        <fullName evidence="4">Large ribosomal subunit protein bL21</fullName>
    </recommendedName>
</protein>
<sequence>MDPYAIIFTGSKQYQVRQGDIIDVELLDNVSENQEVLFGEVLFAFDGSKSVVGSPTVANAVVKAECLANVKGEKITAYKYKKRKNYHIKHGHRQKYHRVRIKELVI</sequence>
<dbReference type="SUPFAM" id="SSF141091">
    <property type="entry name" value="L21p-like"/>
    <property type="match status" value="1"/>
</dbReference>
<dbReference type="Proteomes" id="UP000008305">
    <property type="component" value="Chromosome"/>
</dbReference>
<dbReference type="NCBIfam" id="TIGR00061">
    <property type="entry name" value="L21"/>
    <property type="match status" value="1"/>
</dbReference>
<evidence type="ECO:0000256" key="1">
    <source>
        <dbReference type="ARBA" id="ARBA00008563"/>
    </source>
</evidence>
<keyword evidence="3 4" id="KW-0687">Ribonucleoprotein</keyword>
<dbReference type="InterPro" id="IPR036164">
    <property type="entry name" value="bL21-like_sf"/>
</dbReference>
<dbReference type="PANTHER" id="PTHR21349:SF0">
    <property type="entry name" value="LARGE RIBOSOMAL SUBUNIT PROTEIN BL21M"/>
    <property type="match status" value="1"/>
</dbReference>
<gene>
    <name evidence="4 6" type="primary">rplU</name>
    <name evidence="6" type="ordered locus">G5S_0520</name>
</gene>